<keyword evidence="3" id="KW-1185">Reference proteome</keyword>
<evidence type="ECO:0000313" key="2">
    <source>
        <dbReference type="EMBL" id="CAD1479998.1"/>
    </source>
</evidence>
<organism evidence="2 3">
    <name type="scientific">Heterotrigona itama</name>
    <dbReference type="NCBI Taxonomy" id="395501"/>
    <lineage>
        <taxon>Eukaryota</taxon>
        <taxon>Metazoa</taxon>
        <taxon>Ecdysozoa</taxon>
        <taxon>Arthropoda</taxon>
        <taxon>Hexapoda</taxon>
        <taxon>Insecta</taxon>
        <taxon>Pterygota</taxon>
        <taxon>Neoptera</taxon>
        <taxon>Endopterygota</taxon>
        <taxon>Hymenoptera</taxon>
        <taxon>Apocrita</taxon>
        <taxon>Aculeata</taxon>
        <taxon>Apoidea</taxon>
        <taxon>Anthophila</taxon>
        <taxon>Apidae</taxon>
        <taxon>Heterotrigona</taxon>
    </lineage>
</organism>
<dbReference type="EMBL" id="CAJDYZ010011776">
    <property type="protein sequence ID" value="CAD1479998.1"/>
    <property type="molecule type" value="Genomic_DNA"/>
</dbReference>
<feature type="non-terminal residue" evidence="2">
    <location>
        <position position="415"/>
    </location>
</feature>
<gene>
    <name evidence="2" type="ORF">MHI_LOCUS892454</name>
</gene>
<evidence type="ECO:0000256" key="1">
    <source>
        <dbReference type="SAM" id="MobiDB-lite"/>
    </source>
</evidence>
<reference evidence="2" key="1">
    <citation type="submission" date="2020-07" db="EMBL/GenBank/DDBJ databases">
        <authorList>
            <person name="Nazaruddin N."/>
        </authorList>
    </citation>
    <scope>NUCLEOTIDE SEQUENCE</scope>
</reference>
<sequence length="415" mass="46879">GFKHAYQVLLQWAKHAGSEDNITVIVVLLTPASAIAARPLYAHPYHRLQVNDILEKMNSKDKPLFLDMDDAHNAINSNILKQTMISQEARDHDDDGGILAASNGKHENGDADYDYSDLGPETNVDAIDDVATTMPVKNLSYEFYKDDDENARDENQQADKARSNVLDNMHVDETTDANLNANADRVTDREPIADSNLHDERDEDEDEDDDENEDEDEDEDEDNDNDNDNDNDDDDDDNDDDDDDDDDNERDRNRDDSNDNDVRNEVALSNQIQIQDEDIPMNVHVVIGEKMTNELCEIMPGERTGSEETRVRNDEQVDGAQEDDVVDEAGPTVDYDESPSLLQANSKCQLQSKTRFYQRPVSSRIARCVLLFGKISLSNSNSNSRAASHTIDRTNTEKLKRNLKNVRTQLGFSLR</sequence>
<feature type="non-terminal residue" evidence="2">
    <location>
        <position position="1"/>
    </location>
</feature>
<dbReference type="AlphaFoldDB" id="A0A6V7HJX9"/>
<comment type="caution">
    <text evidence="2">The sequence shown here is derived from an EMBL/GenBank/DDBJ whole genome shotgun (WGS) entry which is preliminary data.</text>
</comment>
<name>A0A6V7HJX9_9HYME</name>
<dbReference type="OrthoDB" id="416093at2759"/>
<feature type="compositionally biased region" description="Basic and acidic residues" evidence="1">
    <location>
        <begin position="152"/>
        <end position="162"/>
    </location>
</feature>
<feature type="compositionally biased region" description="Basic and acidic residues" evidence="1">
    <location>
        <begin position="185"/>
        <end position="200"/>
    </location>
</feature>
<protein>
    <submittedName>
        <fullName evidence="2">Uncharacterized protein</fullName>
    </submittedName>
</protein>
<accession>A0A6V7HJX9</accession>
<feature type="region of interest" description="Disordered" evidence="1">
    <location>
        <begin position="145"/>
        <end position="273"/>
    </location>
</feature>
<feature type="compositionally biased region" description="Acidic residues" evidence="1">
    <location>
        <begin position="201"/>
        <end position="248"/>
    </location>
</feature>
<evidence type="ECO:0000313" key="3">
    <source>
        <dbReference type="Proteomes" id="UP000752696"/>
    </source>
</evidence>
<feature type="compositionally biased region" description="Basic and acidic residues" evidence="1">
    <location>
        <begin position="249"/>
        <end position="264"/>
    </location>
</feature>
<proteinExistence type="predicted"/>
<dbReference type="Proteomes" id="UP000752696">
    <property type="component" value="Unassembled WGS sequence"/>
</dbReference>